<dbReference type="InterPro" id="IPR036116">
    <property type="entry name" value="FN3_sf"/>
</dbReference>
<dbReference type="KEGG" id="mfk:E2N92_01620"/>
<dbReference type="InterPro" id="IPR003961">
    <property type="entry name" value="FN3_dom"/>
</dbReference>
<dbReference type="EMBL" id="CP037968">
    <property type="protein sequence ID" value="QYZ78219.1"/>
    <property type="molecule type" value="Genomic_DNA"/>
</dbReference>
<reference evidence="3" key="1">
    <citation type="journal article" date="2005" name="Int. J. Syst. Evol. Microbiol.">
        <title>Methanofollis formosanus sp. nov., isolated from a fish pond.</title>
        <authorList>
            <person name="Wu S.Y."/>
            <person name="Chen S.C."/>
            <person name="Lai M.C."/>
        </authorList>
    </citation>
    <scope>NUCLEOTIDE SEQUENCE</scope>
    <source>
        <strain evidence="3">ML15</strain>
    </source>
</reference>
<dbReference type="Gene3D" id="2.60.40.10">
    <property type="entry name" value="Immunoglobulins"/>
    <property type="match status" value="2"/>
</dbReference>
<keyword evidence="4" id="KW-1185">Reference proteome</keyword>
<dbReference type="AlphaFoldDB" id="A0A8G1A0M2"/>
<gene>
    <name evidence="3" type="ORF">E2N92_01620</name>
</gene>
<feature type="domain" description="Fibronectin type-III" evidence="2">
    <location>
        <begin position="506"/>
        <end position="602"/>
    </location>
</feature>
<dbReference type="SUPFAM" id="SSF49265">
    <property type="entry name" value="Fibronectin type III"/>
    <property type="match status" value="1"/>
</dbReference>
<evidence type="ECO:0000313" key="3">
    <source>
        <dbReference type="EMBL" id="QYZ78219.1"/>
    </source>
</evidence>
<accession>A0A8G1A0M2</accession>
<feature type="coiled-coil region" evidence="1">
    <location>
        <begin position="367"/>
        <end position="423"/>
    </location>
</feature>
<reference evidence="3" key="2">
    <citation type="submission" date="2019-03" db="EMBL/GenBank/DDBJ databases">
        <authorList>
            <person name="Chen S.-C."/>
            <person name="Wu S.-Y."/>
            <person name="Lai M.-C."/>
        </authorList>
    </citation>
    <scope>NUCLEOTIDE SEQUENCE</scope>
    <source>
        <strain evidence="3">ML15</strain>
    </source>
</reference>
<evidence type="ECO:0000256" key="1">
    <source>
        <dbReference type="SAM" id="Coils"/>
    </source>
</evidence>
<dbReference type="PROSITE" id="PS50853">
    <property type="entry name" value="FN3"/>
    <property type="match status" value="1"/>
</dbReference>
<keyword evidence="1" id="KW-0175">Coiled coil</keyword>
<evidence type="ECO:0000259" key="2">
    <source>
        <dbReference type="PROSITE" id="PS50853"/>
    </source>
</evidence>
<dbReference type="OrthoDB" id="53359at2157"/>
<sequence>MKDNYFKLLGLTFDPPETDTAVINAAIEKKRAEWNQLTLSSPNPQKYSLLISKLDEIKKVMLDPNSRLNHLNEINKIEFAELDSLLAQLSVKGYIEQKEIDGLSKKFGFNKKTIEKRITVKITENQASTSRDSKQEPNPVIIRQVEDNLKNYNQFHCANPPINTLYEFIVFITNKPELKGASADELRKNAVAKTQEYQRLGIASDENIIIKNLCAQCVVLFTNETEKKKYDNYLEGQKLKGIYAQIDDLGKISDNNLTNGNTVFSIIKKLTEVVNSSEEARSVFVDYCIKKRYTFALPTDDLVQKIHQCFFCGVAYIPDQTAIICTKCGNPLVISCPKCGTVNDHSNNNCKKCAFEISKMRLVGGLCDAAERALEQMDFDNANLKLKKADEYWPGNDRTKKIIENLAVLRKRCEDKVKGLKEKIREKQYHSAKAELKTIQQTVPGYSDTSIENEINEHIKTAEEWIRKARSTNDEGEIIDFCSKAFEECKDHPEINLVLKQYPVAPPTALTSVSDTRECTNTLSWKASVSAGNVIYHIVRKQDTLPLSPTDGDLIQDERSCHFLDKKTEPGIRYFYSVFSFRAGIYSSPVSTSTAVVNFADVSNVSISPESRKITVTWKVPNNSQSIGIWRKQNAPPAMARDGTPIGCISKSSFSDTSVENDVTYGYIVCVKYSDGKNEVWSPGYRFSATPTQPPDPVEIKNITKIDGDTYEATWAPVSPGQVSFYLSKTAESRAGSVISDEELTLHYTHIPFLSHTPTSARFRLVDFINYIVPVIRTPNSSVVGVSLRVSKVGCVRNLTGKIYNNRILIEFEWPEKITKVCCLYRNDTYPVDVNDPAAVKIPTTKEQYGRENAIKFRYVEGKRFFISIFSVYVQNNEEVYSDAIKYTLKGSKKSLVKYDIALSKGFFSKKYSCSITAECDQPAWELPVMVLVGRDRVAPLQKEQGTMLATIPAGKLSDKNKIYDFTFEDGARDMRLKLFFEKNEDYNDFSLIAKNPEKHRTN</sequence>
<dbReference type="Proteomes" id="UP000826709">
    <property type="component" value="Chromosome"/>
</dbReference>
<organism evidence="3 4">
    <name type="scientific">Methanofollis formosanus</name>
    <dbReference type="NCBI Taxonomy" id="299308"/>
    <lineage>
        <taxon>Archaea</taxon>
        <taxon>Methanobacteriati</taxon>
        <taxon>Methanobacteriota</taxon>
        <taxon>Stenosarchaea group</taxon>
        <taxon>Methanomicrobia</taxon>
        <taxon>Methanomicrobiales</taxon>
        <taxon>Methanomicrobiaceae</taxon>
        <taxon>Methanofollis</taxon>
    </lineage>
</organism>
<dbReference type="RefSeq" id="WP_220681962.1">
    <property type="nucleotide sequence ID" value="NZ_CP037968.1"/>
</dbReference>
<protein>
    <recommendedName>
        <fullName evidence="2">Fibronectin type-III domain-containing protein</fullName>
    </recommendedName>
</protein>
<name>A0A8G1A0M2_9EURY</name>
<dbReference type="InterPro" id="IPR013783">
    <property type="entry name" value="Ig-like_fold"/>
</dbReference>
<evidence type="ECO:0000313" key="4">
    <source>
        <dbReference type="Proteomes" id="UP000826709"/>
    </source>
</evidence>
<proteinExistence type="predicted"/>